<evidence type="ECO:0000256" key="1">
    <source>
        <dbReference type="SAM" id="Phobius"/>
    </source>
</evidence>
<dbReference type="Proteomes" id="UP000051790">
    <property type="component" value="Unassembled WGS sequence"/>
</dbReference>
<proteinExistence type="predicted"/>
<sequence length="212" mass="22956">MPLTNPTEVPIYDFNNSIKSRRLHTSFTNSWHHEAKGSDHMQRRRQRLRKKHWGRQIFIAVLILVAICGLGVVFFPQLNNTMRNASGGNDTPADKAVKSTLVSQLNTQKTGDATTDAAIDTATSAITNTKMSTLMKAAKDQSTATTMLEQNGLSTSAATAVSSAIYNTSALDTVREKLASGDYVGVYQAAKAIANNSSDLSSLTSQVAQYLQ</sequence>
<protein>
    <submittedName>
        <fullName evidence="2">Uncharacterized protein</fullName>
    </submittedName>
</protein>
<keyword evidence="1" id="KW-0812">Transmembrane</keyword>
<comment type="caution">
    <text evidence="2">The sequence shown here is derived from an EMBL/GenBank/DDBJ whole genome shotgun (WGS) entry which is preliminary data.</text>
</comment>
<gene>
    <name evidence="2" type="ORF">FD01_GL002354</name>
</gene>
<name>A0A0R1QD23_9LACO</name>
<accession>A0A0R1QD23</accession>
<keyword evidence="1" id="KW-0472">Membrane</keyword>
<keyword evidence="3" id="KW-1185">Reference proteome</keyword>
<feature type="transmembrane region" description="Helical" evidence="1">
    <location>
        <begin position="53"/>
        <end position="75"/>
    </location>
</feature>
<organism evidence="2 3">
    <name type="scientific">Lacticaseibacillus manihotivorans DSM 13343 = JCM 12514</name>
    <dbReference type="NCBI Taxonomy" id="1423769"/>
    <lineage>
        <taxon>Bacteria</taxon>
        <taxon>Bacillati</taxon>
        <taxon>Bacillota</taxon>
        <taxon>Bacilli</taxon>
        <taxon>Lactobacillales</taxon>
        <taxon>Lactobacillaceae</taxon>
        <taxon>Lacticaseibacillus</taxon>
    </lineage>
</organism>
<dbReference type="EMBL" id="AZEU01000275">
    <property type="protein sequence ID" value="KRL39874.1"/>
    <property type="molecule type" value="Genomic_DNA"/>
</dbReference>
<dbReference type="AlphaFoldDB" id="A0A0R1QD23"/>
<evidence type="ECO:0000313" key="3">
    <source>
        <dbReference type="Proteomes" id="UP000051790"/>
    </source>
</evidence>
<keyword evidence="1" id="KW-1133">Transmembrane helix</keyword>
<reference evidence="2 3" key="1">
    <citation type="journal article" date="2015" name="Genome Announc.">
        <title>Expanding the biotechnology potential of lactobacilli through comparative genomics of 213 strains and associated genera.</title>
        <authorList>
            <person name="Sun Z."/>
            <person name="Harris H.M."/>
            <person name="McCann A."/>
            <person name="Guo C."/>
            <person name="Argimon S."/>
            <person name="Zhang W."/>
            <person name="Yang X."/>
            <person name="Jeffery I.B."/>
            <person name="Cooney J.C."/>
            <person name="Kagawa T.F."/>
            <person name="Liu W."/>
            <person name="Song Y."/>
            <person name="Salvetti E."/>
            <person name="Wrobel A."/>
            <person name="Rasinkangas P."/>
            <person name="Parkhill J."/>
            <person name="Rea M.C."/>
            <person name="O'Sullivan O."/>
            <person name="Ritari J."/>
            <person name="Douillard F.P."/>
            <person name="Paul Ross R."/>
            <person name="Yang R."/>
            <person name="Briner A.E."/>
            <person name="Felis G.E."/>
            <person name="de Vos W.M."/>
            <person name="Barrangou R."/>
            <person name="Klaenhammer T.R."/>
            <person name="Caufield P.W."/>
            <person name="Cui Y."/>
            <person name="Zhang H."/>
            <person name="O'Toole P.W."/>
        </authorList>
    </citation>
    <scope>NUCLEOTIDE SEQUENCE [LARGE SCALE GENOMIC DNA]</scope>
    <source>
        <strain evidence="2 3">DSM 13343</strain>
    </source>
</reference>
<dbReference type="PATRIC" id="fig|1423769.4.peg.2541"/>
<evidence type="ECO:0000313" key="2">
    <source>
        <dbReference type="EMBL" id="KRL39874.1"/>
    </source>
</evidence>